<organism evidence="1 2">
    <name type="scientific">Fluviispira sanaruensis</name>
    <dbReference type="NCBI Taxonomy" id="2493639"/>
    <lineage>
        <taxon>Bacteria</taxon>
        <taxon>Pseudomonadati</taxon>
        <taxon>Bdellovibrionota</taxon>
        <taxon>Oligoflexia</taxon>
        <taxon>Silvanigrellales</taxon>
        <taxon>Silvanigrellaceae</taxon>
        <taxon>Fluviispira</taxon>
    </lineage>
</organism>
<evidence type="ECO:0000313" key="1">
    <source>
        <dbReference type="EMBL" id="BBH52711.1"/>
    </source>
</evidence>
<sequence>MNLKMVILIIILIFSWQNSFALGSNSTLDILTGIGITRYNENSEDHSPISKVSLTGLNLNGSLLFPLNQGQFWSPVLGGGMTLSALIGKENIGEYSSSSVFMSSLFLVANGGFKFGSTPSFSLYTLLNLGYSINDKHTSSINTTFNDYQVDTEIKNHYLYGINIIAMFEKSKDFNMGGGFIFNRHSMRYDSFILLGKEPTNIGFDTSFDEYSFNFLISFNF</sequence>
<dbReference type="Proteomes" id="UP000291236">
    <property type="component" value="Chromosome"/>
</dbReference>
<accession>A0A4P2VJ41</accession>
<evidence type="ECO:0000313" key="2">
    <source>
        <dbReference type="Proteomes" id="UP000291236"/>
    </source>
</evidence>
<protein>
    <recommendedName>
        <fullName evidence="3">Outer membrane protein beta-barrel domain-containing protein</fullName>
    </recommendedName>
</protein>
<dbReference type="KEGG" id="sbf:JCM31447_11530"/>
<gene>
    <name evidence="1" type="ORF">JCM31447_11530</name>
</gene>
<keyword evidence="2" id="KW-1185">Reference proteome</keyword>
<dbReference type="RefSeq" id="WP_130607423.1">
    <property type="nucleotide sequence ID" value="NZ_AP019368.1"/>
</dbReference>
<proteinExistence type="predicted"/>
<dbReference type="EMBL" id="AP019368">
    <property type="protein sequence ID" value="BBH52711.1"/>
    <property type="molecule type" value="Genomic_DNA"/>
</dbReference>
<name>A0A4P2VJ41_FLUSA</name>
<dbReference type="AlphaFoldDB" id="A0A4P2VJ41"/>
<reference evidence="1 2" key="1">
    <citation type="submission" date="2018-12" db="EMBL/GenBank/DDBJ databases">
        <title>Rubrispira sanarue gen. nov., sp., nov., a member of the order Silvanigrellales, isolated from a brackish lake in Hamamatsu Japan.</title>
        <authorList>
            <person name="Maejima Y."/>
            <person name="Iino T."/>
            <person name="Muraguchi Y."/>
            <person name="Fukuda K."/>
            <person name="Nojiri H."/>
            <person name="Ohkuma M."/>
            <person name="Moriuchi R."/>
            <person name="Dohra H."/>
            <person name="Kimbara K."/>
            <person name="Shintani M."/>
        </authorList>
    </citation>
    <scope>NUCLEOTIDE SEQUENCE [LARGE SCALE GENOMIC DNA]</scope>
    <source>
        <strain evidence="1 2">RF1110005</strain>
    </source>
</reference>
<evidence type="ECO:0008006" key="3">
    <source>
        <dbReference type="Google" id="ProtNLM"/>
    </source>
</evidence>